<evidence type="ECO:0000259" key="1">
    <source>
        <dbReference type="Pfam" id="PF10276"/>
    </source>
</evidence>
<dbReference type="AlphaFoldDB" id="A0A0E3V1G0"/>
<gene>
    <name evidence="2" type="ORF">CL55_00018010</name>
</gene>
<evidence type="ECO:0000313" key="3">
    <source>
        <dbReference type="Proteomes" id="UP000061135"/>
    </source>
</evidence>
<reference evidence="2 3" key="1">
    <citation type="submission" date="2014-03" db="EMBL/GenBank/DDBJ databases">
        <title>Genome of Polynucleobacter strain MWH-MoK4.</title>
        <authorList>
            <person name="Hahn M.W."/>
        </authorList>
    </citation>
    <scope>NUCLEOTIDE SEQUENCE [LARGE SCALE GENOMIC DNA]</scope>
    <source>
        <strain evidence="2 3">MWH-MoK4</strain>
    </source>
</reference>
<dbReference type="InterPro" id="IPR019401">
    <property type="entry name" value="Znf_CHCC"/>
</dbReference>
<dbReference type="STRING" id="1835254.CL55_00018010"/>
<dbReference type="Gene3D" id="2.60.260.40">
    <property type="entry name" value="q5lls5 like domains"/>
    <property type="match status" value="1"/>
</dbReference>
<dbReference type="OrthoDB" id="9806844at2"/>
<dbReference type="PATRIC" id="fig|576611.7.peg.1828"/>
<name>A0A0E3V1G0_9BURK</name>
<dbReference type="RefSeq" id="WP_082091923.1">
    <property type="nucleotide sequence ID" value="NZ_CP007501.1"/>
</dbReference>
<organism evidence="2 3">
    <name type="scientific">Polynucleobacter duraquae</name>
    <dbReference type="NCBI Taxonomy" id="1835254"/>
    <lineage>
        <taxon>Bacteria</taxon>
        <taxon>Pseudomonadati</taxon>
        <taxon>Pseudomonadota</taxon>
        <taxon>Betaproteobacteria</taxon>
        <taxon>Burkholderiales</taxon>
        <taxon>Burkholderiaceae</taxon>
        <taxon>Polynucleobacter</taxon>
    </lineage>
</organism>
<keyword evidence="2" id="KW-0863">Zinc-finger</keyword>
<protein>
    <submittedName>
        <fullName evidence="2">Zinc-finger domain</fullName>
    </submittedName>
</protein>
<dbReference type="GO" id="GO:0008270">
    <property type="term" value="F:zinc ion binding"/>
    <property type="evidence" value="ECO:0007669"/>
    <property type="project" value="UniProtKB-KW"/>
</dbReference>
<dbReference type="Proteomes" id="UP000061135">
    <property type="component" value="Chromosome"/>
</dbReference>
<proteinExistence type="predicted"/>
<keyword evidence="2" id="KW-0862">Zinc</keyword>
<dbReference type="Pfam" id="PF10276">
    <property type="entry name" value="zf-CHCC"/>
    <property type="match status" value="1"/>
</dbReference>
<evidence type="ECO:0000313" key="2">
    <source>
        <dbReference type="EMBL" id="AKD26134.1"/>
    </source>
</evidence>
<dbReference type="HOGENOM" id="CLU_083053_4_0_4"/>
<keyword evidence="2" id="KW-0479">Metal-binding</keyword>
<dbReference type="EMBL" id="CP007501">
    <property type="protein sequence ID" value="AKD26134.1"/>
    <property type="molecule type" value="Genomic_DNA"/>
</dbReference>
<dbReference type="KEGG" id="pdq:CL55_00018010"/>
<sequence length="63" mass="6908">MSEAQVVMVDGNKDLPLHCPTNKTPSWNSHPRVFLDVAKTGDAKCPYCGTEYKLTPGTEPHGH</sequence>
<keyword evidence="3" id="KW-1185">Reference proteome</keyword>
<accession>A0A0E3V1G0</accession>
<feature type="domain" description="Zinc finger CHCC-type" evidence="1">
    <location>
        <begin position="19"/>
        <end position="52"/>
    </location>
</feature>